<dbReference type="PANTHER" id="PTHR10161:SF14">
    <property type="entry name" value="TARTRATE-RESISTANT ACID PHOSPHATASE TYPE 5"/>
    <property type="match status" value="1"/>
</dbReference>
<dbReference type="RefSeq" id="XP_003884124.1">
    <property type="nucleotide sequence ID" value="XM_003884075.1"/>
</dbReference>
<evidence type="ECO:0000313" key="5">
    <source>
        <dbReference type="Proteomes" id="UP000007494"/>
    </source>
</evidence>
<organism evidence="4 5">
    <name type="scientific">Neospora caninum (strain Liverpool)</name>
    <dbReference type="NCBI Taxonomy" id="572307"/>
    <lineage>
        <taxon>Eukaryota</taxon>
        <taxon>Sar</taxon>
        <taxon>Alveolata</taxon>
        <taxon>Apicomplexa</taxon>
        <taxon>Conoidasida</taxon>
        <taxon>Coccidia</taxon>
        <taxon>Eucoccidiorida</taxon>
        <taxon>Eimeriorina</taxon>
        <taxon>Sarcocystidae</taxon>
        <taxon>Neospora</taxon>
    </lineage>
</organism>
<dbReference type="OrthoDB" id="411211at2759"/>
<evidence type="ECO:0000256" key="1">
    <source>
        <dbReference type="ARBA" id="ARBA00022729"/>
    </source>
</evidence>
<keyword evidence="5" id="KW-1185">Reference proteome</keyword>
<dbReference type="GO" id="GO:0016787">
    <property type="term" value="F:hydrolase activity"/>
    <property type="evidence" value="ECO:0007669"/>
    <property type="project" value="UniProtKB-KW"/>
</dbReference>
<dbReference type="Gene3D" id="3.60.21.10">
    <property type="match status" value="1"/>
</dbReference>
<keyword evidence="1" id="KW-0732">Signal</keyword>
<name>F0VLG5_NEOCL</name>
<dbReference type="InterPro" id="IPR029052">
    <property type="entry name" value="Metallo-depent_PP-like"/>
</dbReference>
<dbReference type="SUPFAM" id="SSF56300">
    <property type="entry name" value="Metallo-dependent phosphatases"/>
    <property type="match status" value="1"/>
</dbReference>
<dbReference type="PANTHER" id="PTHR10161">
    <property type="entry name" value="TARTRATE-RESISTANT ACID PHOSPHATASE TYPE 5"/>
    <property type="match status" value="1"/>
</dbReference>
<gene>
    <name evidence="4" type="ORF">NCLIV_045260</name>
</gene>
<keyword evidence="2" id="KW-0378">Hydrolase</keyword>
<dbReference type="Proteomes" id="UP000007494">
    <property type="component" value="Chromosome X"/>
</dbReference>
<dbReference type="AlphaFoldDB" id="F0VLG5"/>
<evidence type="ECO:0000256" key="2">
    <source>
        <dbReference type="ARBA" id="ARBA00022801"/>
    </source>
</evidence>
<accession>F0VLG5</accession>
<keyword evidence="3" id="KW-0472">Membrane</keyword>
<sequence>MEGLIRPVVAFRRQNIRSRHFFWLLALISMFLLLTSWSYRGRRTISWAGIPRYTGFAEAAGQSADSLGGSDRLPQERGMQPRRLSSIVKKFVVWEPVHRLMPSLNLDSVVFVAGKHKADRSAAFHATMDDVMTLFLRWFNENGNMNWLLQSFVTEAALLRAHSRYQDQMIHEQTQSESERPTSPEDNMNKLLNVEVYTYLAAAKRRVRDWVCDGNSFLRTGEEGRDLAKKPLLTERDAGFLRGLPYSVLRVARGVYADTLPASVERLQEELYHRDVRTVDDLLMKTNIIDLFVLFDVTDESFTQIDVLREVARNWELAREGRLVPPLLPPGTWKGKRSLEDLIRDGHYPSMKFPKCTTLKCVMQETWSEHSVDTISVEKTDTNSLKLLLVGNTGIGEYKHRAKRKGFWYSLKRFLWANEIDQVVAALKTWHEKEKADAVLGLGDFFGIPGPLSARDERFSTKWYDVFVKDAGLDIPWLMTLGDEEALVNPSASIRHHYTQEHQNWYMPSDAYTVTFNFTANMTMADGTIQQESFNATVININTWSLFVGNPVGESSISRNGTLLVCDVFLPFCSFPSRLRFEKHM</sequence>
<keyword evidence="3" id="KW-0812">Transmembrane</keyword>
<dbReference type="GeneID" id="13442073"/>
<proteinExistence type="predicted"/>
<evidence type="ECO:0000313" key="4">
    <source>
        <dbReference type="EMBL" id="CBZ54093.1"/>
    </source>
</evidence>
<evidence type="ECO:0000256" key="3">
    <source>
        <dbReference type="SAM" id="Phobius"/>
    </source>
</evidence>
<protein>
    <submittedName>
        <fullName evidence="4">Uncharacterized protein</fullName>
    </submittedName>
</protein>
<dbReference type="VEuPathDB" id="ToxoDB:NCLIV_045260"/>
<reference evidence="5" key="1">
    <citation type="journal article" date="2012" name="PLoS Pathog.">
        <title>Comparative genomics of the apicomplexan parasites Toxoplasma gondii and Neospora caninum: Coccidia differing in host range and transmission strategy.</title>
        <authorList>
            <person name="Reid A.J."/>
            <person name="Vermont S.J."/>
            <person name="Cotton J.A."/>
            <person name="Harris D."/>
            <person name="Hill-Cawthorne G.A."/>
            <person name="Konen-Waisman S."/>
            <person name="Latham S.M."/>
            <person name="Mourier T."/>
            <person name="Norton R."/>
            <person name="Quail M.A."/>
            <person name="Sanders M."/>
            <person name="Shanmugam D."/>
            <person name="Sohal A."/>
            <person name="Wasmuth J.D."/>
            <person name="Brunk B."/>
            <person name="Grigg M.E."/>
            <person name="Howard J.C."/>
            <person name="Parkinson J."/>
            <person name="Roos D.S."/>
            <person name="Trees A.J."/>
            <person name="Berriman M."/>
            <person name="Pain A."/>
            <person name="Wastling J.M."/>
        </authorList>
    </citation>
    <scope>NUCLEOTIDE SEQUENCE [LARGE SCALE GENOMIC DNA]</scope>
    <source>
        <strain evidence="5">Liverpool</strain>
    </source>
</reference>
<dbReference type="eggNOG" id="KOG2679">
    <property type="taxonomic scope" value="Eukaryota"/>
</dbReference>
<keyword evidence="3" id="KW-1133">Transmembrane helix</keyword>
<dbReference type="EMBL" id="FR823391">
    <property type="protein sequence ID" value="CBZ54093.1"/>
    <property type="molecule type" value="Genomic_DNA"/>
</dbReference>
<feature type="transmembrane region" description="Helical" evidence="3">
    <location>
        <begin position="21"/>
        <end position="39"/>
    </location>
</feature>
<dbReference type="InParanoid" id="F0VLG5"/>
<dbReference type="InterPro" id="IPR051558">
    <property type="entry name" value="Metallophosphoesterase_PAP"/>
</dbReference>